<name>A0A5B7JD13_PORTR</name>
<dbReference type="EMBL" id="VSRR010103732">
    <property type="protein sequence ID" value="MPC95841.1"/>
    <property type="molecule type" value="Genomic_DNA"/>
</dbReference>
<protein>
    <submittedName>
        <fullName evidence="1">Uncharacterized protein</fullName>
    </submittedName>
</protein>
<evidence type="ECO:0000313" key="1">
    <source>
        <dbReference type="EMBL" id="MPC95841.1"/>
    </source>
</evidence>
<sequence>MSIPRVACGVPPSNYGKRRWEVASLVCRPPVSLTMKSGVPAYRAPIF</sequence>
<keyword evidence="2" id="KW-1185">Reference proteome</keyword>
<accession>A0A5B7JD13</accession>
<dbReference type="Proteomes" id="UP000324222">
    <property type="component" value="Unassembled WGS sequence"/>
</dbReference>
<evidence type="ECO:0000313" key="2">
    <source>
        <dbReference type="Proteomes" id="UP000324222"/>
    </source>
</evidence>
<reference evidence="1 2" key="1">
    <citation type="submission" date="2019-05" db="EMBL/GenBank/DDBJ databases">
        <title>Another draft genome of Portunus trituberculatus and its Hox gene families provides insights of decapod evolution.</title>
        <authorList>
            <person name="Jeong J.-H."/>
            <person name="Song I."/>
            <person name="Kim S."/>
            <person name="Choi T."/>
            <person name="Kim D."/>
            <person name="Ryu S."/>
            <person name="Kim W."/>
        </authorList>
    </citation>
    <scope>NUCLEOTIDE SEQUENCE [LARGE SCALE GENOMIC DNA]</scope>
    <source>
        <tissue evidence="1">Muscle</tissue>
    </source>
</reference>
<proteinExistence type="predicted"/>
<dbReference type="AlphaFoldDB" id="A0A5B7JD13"/>
<organism evidence="1 2">
    <name type="scientific">Portunus trituberculatus</name>
    <name type="common">Swimming crab</name>
    <name type="synonym">Neptunus trituberculatus</name>
    <dbReference type="NCBI Taxonomy" id="210409"/>
    <lineage>
        <taxon>Eukaryota</taxon>
        <taxon>Metazoa</taxon>
        <taxon>Ecdysozoa</taxon>
        <taxon>Arthropoda</taxon>
        <taxon>Crustacea</taxon>
        <taxon>Multicrustacea</taxon>
        <taxon>Malacostraca</taxon>
        <taxon>Eumalacostraca</taxon>
        <taxon>Eucarida</taxon>
        <taxon>Decapoda</taxon>
        <taxon>Pleocyemata</taxon>
        <taxon>Brachyura</taxon>
        <taxon>Eubrachyura</taxon>
        <taxon>Portunoidea</taxon>
        <taxon>Portunidae</taxon>
        <taxon>Portuninae</taxon>
        <taxon>Portunus</taxon>
    </lineage>
</organism>
<comment type="caution">
    <text evidence="1">The sequence shown here is derived from an EMBL/GenBank/DDBJ whole genome shotgun (WGS) entry which is preliminary data.</text>
</comment>
<gene>
    <name evidence="1" type="ORF">E2C01_091069</name>
</gene>